<reference evidence="1 2" key="1">
    <citation type="submission" date="2019-03" db="EMBL/GenBank/DDBJ databases">
        <authorList>
            <person name="Nijsse B."/>
        </authorList>
    </citation>
    <scope>NUCLEOTIDE SEQUENCE [LARGE SCALE GENOMIC DNA]</scope>
    <source>
        <strain evidence="1">Desulfoluna butyratoxydans MSL71</strain>
    </source>
</reference>
<evidence type="ECO:0000313" key="1">
    <source>
        <dbReference type="EMBL" id="VFQ43243.1"/>
    </source>
</evidence>
<name>A0A4U8YPS4_9BACT</name>
<proteinExistence type="predicted"/>
<gene>
    <name evidence="1" type="ORF">MSL71_8710</name>
</gene>
<protein>
    <submittedName>
        <fullName evidence="1">Dihydrofolate reductase-like domain</fullName>
    </submittedName>
</protein>
<dbReference type="InterPro" id="IPR024072">
    <property type="entry name" value="DHFR-like_dom_sf"/>
</dbReference>
<dbReference type="AlphaFoldDB" id="A0A4U8YPS4"/>
<dbReference type="RefSeq" id="WP_218950944.1">
    <property type="nucleotide sequence ID" value="NZ_CAADHO010000001.1"/>
</dbReference>
<keyword evidence="2" id="KW-1185">Reference proteome</keyword>
<organism evidence="1 2">
    <name type="scientific">Desulfoluna butyratoxydans</name>
    <dbReference type="NCBI Taxonomy" id="231438"/>
    <lineage>
        <taxon>Bacteria</taxon>
        <taxon>Pseudomonadati</taxon>
        <taxon>Thermodesulfobacteriota</taxon>
        <taxon>Desulfobacteria</taxon>
        <taxon>Desulfobacterales</taxon>
        <taxon>Desulfolunaceae</taxon>
        <taxon>Desulfoluna</taxon>
    </lineage>
</organism>
<dbReference type="SUPFAM" id="SSF53597">
    <property type="entry name" value="Dihydrofolate reductase-like"/>
    <property type="match status" value="1"/>
</dbReference>
<dbReference type="Gene3D" id="3.40.430.10">
    <property type="entry name" value="Dihydrofolate Reductase, subunit A"/>
    <property type="match status" value="1"/>
</dbReference>
<sequence length="111" mass="12151">MSISVYIGISLDGYIADRDGGLDWLQSVPNPDNLDFGWGEFMGGIDAIVMGRRTFEAVCGFDCDWPYSKPVYVLSRTLKSLPKGYEGKAELVGGTLAEVVKTLHGRGHDHL</sequence>
<evidence type="ECO:0000313" key="2">
    <source>
        <dbReference type="Proteomes" id="UP000507962"/>
    </source>
</evidence>
<accession>A0A4U8YPS4</accession>
<dbReference type="Proteomes" id="UP000507962">
    <property type="component" value="Unassembled WGS sequence"/>
</dbReference>
<dbReference type="EMBL" id="CAADHO010000001">
    <property type="protein sequence ID" value="VFQ43243.1"/>
    <property type="molecule type" value="Genomic_DNA"/>
</dbReference>